<evidence type="ECO:0000313" key="3">
    <source>
        <dbReference type="Proteomes" id="UP000030854"/>
    </source>
</evidence>
<feature type="region of interest" description="Disordered" evidence="1">
    <location>
        <begin position="515"/>
        <end position="559"/>
    </location>
</feature>
<feature type="compositionally biased region" description="Polar residues" evidence="1">
    <location>
        <begin position="525"/>
        <end position="534"/>
    </location>
</feature>
<dbReference type="Proteomes" id="UP000030854">
    <property type="component" value="Unassembled WGS sequence"/>
</dbReference>
<proteinExistence type="predicted"/>
<comment type="caution">
    <text evidence="2">The sequence shown here is derived from an EMBL/GenBank/DDBJ whole genome shotgun (WGS) entry which is preliminary data.</text>
</comment>
<gene>
    <name evidence="2" type="ORF">EV44_g3957</name>
</gene>
<organism evidence="2 3">
    <name type="scientific">Uncinula necator</name>
    <name type="common">Grape powdery mildew</name>
    <dbReference type="NCBI Taxonomy" id="52586"/>
    <lineage>
        <taxon>Eukaryota</taxon>
        <taxon>Fungi</taxon>
        <taxon>Dikarya</taxon>
        <taxon>Ascomycota</taxon>
        <taxon>Pezizomycotina</taxon>
        <taxon>Leotiomycetes</taxon>
        <taxon>Erysiphales</taxon>
        <taxon>Erysiphaceae</taxon>
        <taxon>Erysiphe</taxon>
    </lineage>
</organism>
<feature type="compositionally biased region" description="Polar residues" evidence="1">
    <location>
        <begin position="1"/>
        <end position="18"/>
    </location>
</feature>
<sequence>MEISQESQAPSTETSSQLPPIPPIHCIPDSPPPTASHSPPSFPQPDNTLEGRKILKPTIHSKRTIPDRISAIGSKNTDIENAFLPKDLAEIIATRQRSERAWHARILICTTVISCIDSGLTIFEDEVEKEEVSALKAYLGLAIAKFAAVDSSPTPPHIPSHTHPRKANSYGLGKDKNVVKNVVVATPRIMKSATFNVVKEKEAPKLPKISQIGKKTWATVVRNGHKKTRVTLRNTSQVAPVIRATQQLSNKDKLPAKTLSDKRLFVRLPQDHEWRKLSPAGIREIIVQKLAISPSLFGKIKPVNSGFALSPCSTEARETILNAGNGLFLTGAKLEPATNWIPMIIPTVPSTIRKVQGEIEVSNSMLIDEVERVCSVRPAHVKLYGGNKAEAPHRTWMAYFSKAPRAGFRIFDESGIARPFKKQQILEFCKRYNGHHPSKNCSRAPSCGNCGSTNHTEDLCMAATKCRNCGGPYRSNSHKCLVRPTRSGKPTKEQMKTFRQVGEREYQAVLRAKAAEESATSAESNNIDLTNSQESEIDGNIDNIQASPIENPTGGASRL</sequence>
<feature type="region of interest" description="Disordered" evidence="1">
    <location>
        <begin position="1"/>
        <end position="49"/>
    </location>
</feature>
<dbReference type="STRING" id="52586.A0A0B1NVE6"/>
<dbReference type="AlphaFoldDB" id="A0A0B1NVE6"/>
<keyword evidence="3" id="KW-1185">Reference proteome</keyword>
<evidence type="ECO:0000313" key="2">
    <source>
        <dbReference type="EMBL" id="KHJ30287.1"/>
    </source>
</evidence>
<protein>
    <submittedName>
        <fullName evidence="2">Putative eka-like protein</fullName>
    </submittedName>
</protein>
<accession>A0A0B1NVE6</accession>
<evidence type="ECO:0000256" key="1">
    <source>
        <dbReference type="SAM" id="MobiDB-lite"/>
    </source>
</evidence>
<name>A0A0B1NVE6_UNCNE</name>
<dbReference type="EMBL" id="JNVN01004575">
    <property type="protein sequence ID" value="KHJ30287.1"/>
    <property type="molecule type" value="Genomic_DNA"/>
</dbReference>
<feature type="compositionally biased region" description="Pro residues" evidence="1">
    <location>
        <begin position="19"/>
        <end position="34"/>
    </location>
</feature>
<reference evidence="2 3" key="1">
    <citation type="journal article" date="2014" name="BMC Genomics">
        <title>Adaptive genomic structural variation in the grape powdery mildew pathogen, Erysiphe necator.</title>
        <authorList>
            <person name="Jones L."/>
            <person name="Riaz S."/>
            <person name="Morales-Cruz A."/>
            <person name="Amrine K.C."/>
            <person name="McGuire B."/>
            <person name="Gubler W.D."/>
            <person name="Walker M.A."/>
            <person name="Cantu D."/>
        </authorList>
    </citation>
    <scope>NUCLEOTIDE SEQUENCE [LARGE SCALE GENOMIC DNA]</scope>
    <source>
        <strain evidence="3">c</strain>
    </source>
</reference>
<dbReference type="HOGENOM" id="CLU_018153_0_2_1"/>